<dbReference type="Proteomes" id="UP001085076">
    <property type="component" value="Miscellaneous, Linkage group lg02"/>
</dbReference>
<evidence type="ECO:0000313" key="2">
    <source>
        <dbReference type="EMBL" id="KAJ0981398.1"/>
    </source>
</evidence>
<keyword evidence="1" id="KW-0732">Signal</keyword>
<comment type="caution">
    <text evidence="2">The sequence shown here is derived from an EMBL/GenBank/DDBJ whole genome shotgun (WGS) entry which is preliminary data.</text>
</comment>
<evidence type="ECO:0000313" key="3">
    <source>
        <dbReference type="Proteomes" id="UP001085076"/>
    </source>
</evidence>
<feature type="chain" id="PRO_5039302429" description="Secreted protein" evidence="1">
    <location>
        <begin position="31"/>
        <end position="114"/>
    </location>
</feature>
<keyword evidence="3" id="KW-1185">Reference proteome</keyword>
<name>A0A9D5CZS8_9LILI</name>
<dbReference type="EMBL" id="JAGGNH010000002">
    <property type="protein sequence ID" value="KAJ0981398.1"/>
    <property type="molecule type" value="Genomic_DNA"/>
</dbReference>
<organism evidence="2 3">
    <name type="scientific">Dioscorea zingiberensis</name>
    <dbReference type="NCBI Taxonomy" id="325984"/>
    <lineage>
        <taxon>Eukaryota</taxon>
        <taxon>Viridiplantae</taxon>
        <taxon>Streptophyta</taxon>
        <taxon>Embryophyta</taxon>
        <taxon>Tracheophyta</taxon>
        <taxon>Spermatophyta</taxon>
        <taxon>Magnoliopsida</taxon>
        <taxon>Liliopsida</taxon>
        <taxon>Dioscoreales</taxon>
        <taxon>Dioscoreaceae</taxon>
        <taxon>Dioscorea</taxon>
    </lineage>
</organism>
<sequence length="114" mass="12153">MWCPRHPPPSLVRLLLPLSLPDLLPLLVSASLLIRSALCPTGKASTADLLRFFSFLGPHLFHDVTLPVSLTSPHVLHTFLLSAPSKTLDISSLISKAASSFPSLPAPPSSSPAR</sequence>
<feature type="signal peptide" evidence="1">
    <location>
        <begin position="1"/>
        <end position="30"/>
    </location>
</feature>
<proteinExistence type="predicted"/>
<reference evidence="2" key="1">
    <citation type="submission" date="2021-03" db="EMBL/GenBank/DDBJ databases">
        <authorList>
            <person name="Li Z."/>
            <person name="Yang C."/>
        </authorList>
    </citation>
    <scope>NUCLEOTIDE SEQUENCE</scope>
    <source>
        <strain evidence="2">Dzin_1.0</strain>
        <tissue evidence="2">Leaf</tissue>
    </source>
</reference>
<protein>
    <recommendedName>
        <fullName evidence="4">Secreted protein</fullName>
    </recommendedName>
</protein>
<reference evidence="2" key="2">
    <citation type="journal article" date="2022" name="Hortic Res">
        <title>The genome of Dioscorea zingiberensis sheds light on the biosynthesis, origin and evolution of the medicinally important diosgenin saponins.</title>
        <authorList>
            <person name="Li Y."/>
            <person name="Tan C."/>
            <person name="Li Z."/>
            <person name="Guo J."/>
            <person name="Li S."/>
            <person name="Chen X."/>
            <person name="Wang C."/>
            <person name="Dai X."/>
            <person name="Yang H."/>
            <person name="Song W."/>
            <person name="Hou L."/>
            <person name="Xu J."/>
            <person name="Tong Z."/>
            <person name="Xu A."/>
            <person name="Yuan X."/>
            <person name="Wang W."/>
            <person name="Yang Q."/>
            <person name="Chen L."/>
            <person name="Sun Z."/>
            <person name="Wang K."/>
            <person name="Pan B."/>
            <person name="Chen J."/>
            <person name="Bao Y."/>
            <person name="Liu F."/>
            <person name="Qi X."/>
            <person name="Gang D.R."/>
            <person name="Wen J."/>
            <person name="Li J."/>
        </authorList>
    </citation>
    <scope>NUCLEOTIDE SEQUENCE</scope>
    <source>
        <strain evidence="2">Dzin_1.0</strain>
    </source>
</reference>
<evidence type="ECO:0008006" key="4">
    <source>
        <dbReference type="Google" id="ProtNLM"/>
    </source>
</evidence>
<gene>
    <name evidence="2" type="ORF">J5N97_009653</name>
</gene>
<accession>A0A9D5CZS8</accession>
<evidence type="ECO:0000256" key="1">
    <source>
        <dbReference type="SAM" id="SignalP"/>
    </source>
</evidence>
<dbReference type="AlphaFoldDB" id="A0A9D5CZS8"/>